<evidence type="ECO:0000256" key="6">
    <source>
        <dbReference type="ARBA" id="ARBA00023004"/>
    </source>
</evidence>
<dbReference type="GO" id="GO:0006826">
    <property type="term" value="P:iron ion transport"/>
    <property type="evidence" value="ECO:0007669"/>
    <property type="project" value="UniProtKB-KW"/>
</dbReference>
<evidence type="ECO:0000256" key="8">
    <source>
        <dbReference type="ARBA" id="ARBA00023077"/>
    </source>
</evidence>
<keyword evidence="6" id="KW-0408">Iron</keyword>
<feature type="domain" description="TonB-dependent receptor plug" evidence="15">
    <location>
        <begin position="50"/>
        <end position="156"/>
    </location>
</feature>
<protein>
    <submittedName>
        <fullName evidence="16">TonB-dependent receptor</fullName>
    </submittedName>
</protein>
<dbReference type="GO" id="GO:0009279">
    <property type="term" value="C:cell outer membrane"/>
    <property type="evidence" value="ECO:0007669"/>
    <property type="project" value="UniProtKB-SubCell"/>
</dbReference>
<keyword evidence="9 11" id="KW-0472">Membrane</keyword>
<gene>
    <name evidence="16" type="ORF">E5162_08080</name>
</gene>
<dbReference type="PANTHER" id="PTHR32552">
    <property type="entry name" value="FERRICHROME IRON RECEPTOR-RELATED"/>
    <property type="match status" value="1"/>
</dbReference>
<dbReference type="Pfam" id="PF00593">
    <property type="entry name" value="TonB_dep_Rec_b-barrel"/>
    <property type="match status" value="1"/>
</dbReference>
<keyword evidence="17" id="KW-1185">Reference proteome</keyword>
<dbReference type="InterPro" id="IPR039426">
    <property type="entry name" value="TonB-dep_rcpt-like"/>
</dbReference>
<dbReference type="Gene3D" id="2.40.170.20">
    <property type="entry name" value="TonB-dependent receptor, beta-barrel domain"/>
    <property type="match status" value="2"/>
</dbReference>
<dbReference type="Pfam" id="PF07715">
    <property type="entry name" value="Plug"/>
    <property type="match status" value="1"/>
</dbReference>
<keyword evidence="7" id="KW-0406">Ion transport</keyword>
<evidence type="ECO:0000256" key="10">
    <source>
        <dbReference type="ARBA" id="ARBA00023237"/>
    </source>
</evidence>
<dbReference type="InterPro" id="IPR012910">
    <property type="entry name" value="Plug_dom"/>
</dbReference>
<dbReference type="Proteomes" id="UP000305451">
    <property type="component" value="Unassembled WGS sequence"/>
</dbReference>
<organism evidence="16 17">
    <name type="scientific">Marinicauda pacifica</name>
    <dbReference type="NCBI Taxonomy" id="1133559"/>
    <lineage>
        <taxon>Bacteria</taxon>
        <taxon>Pseudomonadati</taxon>
        <taxon>Pseudomonadota</taxon>
        <taxon>Alphaproteobacteria</taxon>
        <taxon>Maricaulales</taxon>
        <taxon>Maricaulaceae</taxon>
        <taxon>Marinicauda</taxon>
    </lineage>
</organism>
<dbReference type="SUPFAM" id="SSF56935">
    <property type="entry name" value="Porins"/>
    <property type="match status" value="1"/>
</dbReference>
<evidence type="ECO:0000256" key="3">
    <source>
        <dbReference type="ARBA" id="ARBA00022452"/>
    </source>
</evidence>
<comment type="caution">
    <text evidence="16">The sequence shown here is derived from an EMBL/GenBank/DDBJ whole genome shotgun (WGS) entry which is preliminary data.</text>
</comment>
<sequence>MSFKLRLLSAASITLAGFTPVAVAQAGSQSANPLISDVITVTAQKREQSLAEVPLALTALGADQLDALGIEQFDDLSDFVPGLEIQEQSPNNPGFVIRGITSDSGGGADAARVAVFQDGVSITKSRGSYVELFDMERIEVAKGPQPTLFGRGALIGGINLIQNKPDLDAFAAEVWAGAGSYNRLEFGGMLNMPVTDTFGLRFAMIDKSRDGYVESVLTDEDFNSVDLTAYRLSARWEPTADLSVTVIGNYQEDTPAGTSFKSNAIAPFPGGSLEAWEPAALNTFGGFEEGRDLGLEREVYGVTILTDYEINDMFSLSSITGWRGFDSLEIFDPDGFGAELLVVGEDAVGQQWSQELRLNYDNGGRLTGFVGGSIFEEEAKQRIPLATNEGVAQAFQAGVIAAGAGATVAQIEAQLALMGVPGAQNFDNPFNPLMISVPALFTTGQIVPLRDFYLEETANFGENTAYDIFGDVSYQLTDRLELTAGLRYTREEKTASIYGGSLVGPNRITFGQTLFLPSTNGQFMNSGQRDFDDFTWRVAANYTVSDELNVWANYARGRRPDVISFSGGNFVEVPAELVDSVETGAFWTLENTTIQASVFYSEYENFQTSRFEPNQAVFITDNAGLATQYGFEGQLTHAFNDMLSMFASYAYNHAEFDDTDDEGNAQEFAGNSFRLSPDHALAIGLQARFEMPTGGTLSFLPTWSWQSEVFFDNDNDRPDLQSSDAVQDELQGEYGIVDFKVRYETGSEALWAEAFVDNLLDEEYIIDAGNTGDSFGIPTFIAGAPRMAGVRIGGRF</sequence>
<dbReference type="RefSeq" id="WP_135944698.1">
    <property type="nucleotide sequence ID" value="NZ_BMEI01000002.1"/>
</dbReference>
<keyword evidence="16" id="KW-0675">Receptor</keyword>
<evidence type="ECO:0000256" key="13">
    <source>
        <dbReference type="SAM" id="SignalP"/>
    </source>
</evidence>
<keyword evidence="2 11" id="KW-0813">Transport</keyword>
<evidence type="ECO:0000256" key="2">
    <source>
        <dbReference type="ARBA" id="ARBA00022448"/>
    </source>
</evidence>
<proteinExistence type="inferred from homology"/>
<dbReference type="EMBL" id="SRXV01000002">
    <property type="protein sequence ID" value="TGY93013.1"/>
    <property type="molecule type" value="Genomic_DNA"/>
</dbReference>
<keyword evidence="13" id="KW-0732">Signal</keyword>
<comment type="similarity">
    <text evidence="11 12">Belongs to the TonB-dependent receptor family.</text>
</comment>
<keyword evidence="3 11" id="KW-1134">Transmembrane beta strand</keyword>
<evidence type="ECO:0000259" key="15">
    <source>
        <dbReference type="Pfam" id="PF07715"/>
    </source>
</evidence>
<comment type="subcellular location">
    <subcellularLocation>
        <location evidence="1 11">Cell outer membrane</location>
        <topology evidence="1 11">Multi-pass membrane protein</topology>
    </subcellularLocation>
</comment>
<feature type="chain" id="PRO_5021006308" evidence="13">
    <location>
        <begin position="25"/>
        <end position="796"/>
    </location>
</feature>
<evidence type="ECO:0000313" key="16">
    <source>
        <dbReference type="EMBL" id="TGY93013.1"/>
    </source>
</evidence>
<keyword evidence="4" id="KW-0410">Iron transport</keyword>
<evidence type="ECO:0000313" key="17">
    <source>
        <dbReference type="Proteomes" id="UP000305451"/>
    </source>
</evidence>
<evidence type="ECO:0000256" key="7">
    <source>
        <dbReference type="ARBA" id="ARBA00023065"/>
    </source>
</evidence>
<evidence type="ECO:0000256" key="1">
    <source>
        <dbReference type="ARBA" id="ARBA00004571"/>
    </source>
</evidence>
<dbReference type="OrthoDB" id="7313036at2"/>
<feature type="signal peptide" evidence="13">
    <location>
        <begin position="1"/>
        <end position="24"/>
    </location>
</feature>
<dbReference type="InterPro" id="IPR036942">
    <property type="entry name" value="Beta-barrel_TonB_sf"/>
</dbReference>
<name>A0A4S2HB76_9PROT</name>
<dbReference type="AlphaFoldDB" id="A0A4S2HB76"/>
<dbReference type="PANTHER" id="PTHR32552:SF81">
    <property type="entry name" value="TONB-DEPENDENT OUTER MEMBRANE RECEPTOR"/>
    <property type="match status" value="1"/>
</dbReference>
<dbReference type="InterPro" id="IPR000531">
    <property type="entry name" value="Beta-barrel_TonB"/>
</dbReference>
<evidence type="ECO:0000256" key="5">
    <source>
        <dbReference type="ARBA" id="ARBA00022692"/>
    </source>
</evidence>
<evidence type="ECO:0000256" key="9">
    <source>
        <dbReference type="ARBA" id="ARBA00023136"/>
    </source>
</evidence>
<evidence type="ECO:0000256" key="11">
    <source>
        <dbReference type="PROSITE-ProRule" id="PRU01360"/>
    </source>
</evidence>
<keyword evidence="10 11" id="KW-0998">Cell outer membrane</keyword>
<accession>A0A4S2HB76</accession>
<feature type="domain" description="TonB-dependent receptor-like beta-barrel" evidence="14">
    <location>
        <begin position="433"/>
        <end position="759"/>
    </location>
</feature>
<reference evidence="16 17" key="1">
    <citation type="journal article" date="2013" name="Int. J. Syst. Evol. Microbiol.">
        <title>Marinicauda pacifica gen. nov., sp. nov., a prosthecate alphaproteobacterium of the family Hyphomonadaceae isolated from deep seawater.</title>
        <authorList>
            <person name="Zhang X.Y."/>
            <person name="Li G.W."/>
            <person name="Wang C.S."/>
            <person name="Zhang Y.J."/>
            <person name="Xu X.W."/>
            <person name="Li H."/>
            <person name="Liu A."/>
            <person name="Liu C."/>
            <person name="Xie B.B."/>
            <person name="Qin Q.L."/>
            <person name="Xu Z."/>
            <person name="Chen X.L."/>
            <person name="Zhou B.C."/>
            <person name="Zhang Y.Z."/>
        </authorList>
    </citation>
    <scope>NUCLEOTIDE SEQUENCE [LARGE SCALE GENOMIC DNA]</scope>
    <source>
        <strain evidence="16 17">P-1 km-3</strain>
    </source>
</reference>
<keyword evidence="8 12" id="KW-0798">TonB box</keyword>
<evidence type="ECO:0000256" key="12">
    <source>
        <dbReference type="RuleBase" id="RU003357"/>
    </source>
</evidence>
<evidence type="ECO:0000256" key="4">
    <source>
        <dbReference type="ARBA" id="ARBA00022496"/>
    </source>
</evidence>
<dbReference type="PROSITE" id="PS52016">
    <property type="entry name" value="TONB_DEPENDENT_REC_3"/>
    <property type="match status" value="1"/>
</dbReference>
<evidence type="ECO:0000259" key="14">
    <source>
        <dbReference type="Pfam" id="PF00593"/>
    </source>
</evidence>
<keyword evidence="5 11" id="KW-0812">Transmembrane</keyword>